<evidence type="ECO:0000256" key="1">
    <source>
        <dbReference type="ARBA" id="ARBA00022729"/>
    </source>
</evidence>
<dbReference type="InterPro" id="IPR017689">
    <property type="entry name" value="BamD"/>
</dbReference>
<evidence type="ECO:0000259" key="4">
    <source>
        <dbReference type="Pfam" id="PF13525"/>
    </source>
</evidence>
<accession>A0A7C3YZ48</accession>
<keyword evidence="3" id="KW-0998">Cell outer membrane</keyword>
<dbReference type="NCBIfam" id="TIGR03302">
    <property type="entry name" value="OM_YfiO"/>
    <property type="match status" value="1"/>
</dbReference>
<dbReference type="Gene3D" id="1.25.40.10">
    <property type="entry name" value="Tetratricopeptide repeat domain"/>
    <property type="match status" value="1"/>
</dbReference>
<gene>
    <name evidence="5" type="primary">bamD</name>
    <name evidence="5" type="ORF">ENX07_00880</name>
</gene>
<feature type="domain" description="Outer membrane lipoprotein BamD-like" evidence="4">
    <location>
        <begin position="26"/>
        <end position="218"/>
    </location>
</feature>
<comment type="caution">
    <text evidence="5">The sequence shown here is derived from an EMBL/GenBank/DDBJ whole genome shotgun (WGS) entry which is preliminary data.</text>
</comment>
<name>A0A7C3YZ48_UNCW3</name>
<dbReference type="InterPro" id="IPR011990">
    <property type="entry name" value="TPR-like_helical_dom_sf"/>
</dbReference>
<sequence>MRNLPFLLLFSLLSCARREILEISASPESLFQKGIEYLNQGRYKEAEKSFSEIIYHYSGSGYWEDAQFFLAETYFKKGDYYRAKDEFFFFIKNFPASKYYEEASYKYAISFLSSLPKINREQGEISELEDFVLNFNERYENSPYRSQMDSILLAIADRKAKKELQNGLLYYKAGEWQSARVYFEYITKEFPNTQTALEAKFFLAEIFWHNGEREKAREIFEELLQKPIRKGVREKISKYLSER</sequence>
<proteinExistence type="predicted"/>
<dbReference type="PROSITE" id="PS51257">
    <property type="entry name" value="PROKAR_LIPOPROTEIN"/>
    <property type="match status" value="1"/>
</dbReference>
<reference evidence="5" key="1">
    <citation type="journal article" date="2020" name="mSystems">
        <title>Genome- and Community-Level Interaction Insights into Carbon Utilization and Element Cycling Functions of Hydrothermarchaeota in Hydrothermal Sediment.</title>
        <authorList>
            <person name="Zhou Z."/>
            <person name="Liu Y."/>
            <person name="Xu W."/>
            <person name="Pan J."/>
            <person name="Luo Z.H."/>
            <person name="Li M."/>
        </authorList>
    </citation>
    <scope>NUCLEOTIDE SEQUENCE [LARGE SCALE GENOMIC DNA]</scope>
    <source>
        <strain evidence="5">SpSt-906</strain>
    </source>
</reference>
<dbReference type="SUPFAM" id="SSF48452">
    <property type="entry name" value="TPR-like"/>
    <property type="match status" value="1"/>
</dbReference>
<evidence type="ECO:0000256" key="2">
    <source>
        <dbReference type="ARBA" id="ARBA00023136"/>
    </source>
</evidence>
<dbReference type="Pfam" id="PF13525">
    <property type="entry name" value="YfiO"/>
    <property type="match status" value="1"/>
</dbReference>
<dbReference type="InterPro" id="IPR039565">
    <property type="entry name" value="BamD-like"/>
</dbReference>
<dbReference type="InterPro" id="IPR019734">
    <property type="entry name" value="TPR_rpt"/>
</dbReference>
<dbReference type="EMBL" id="DTMQ01000009">
    <property type="protein sequence ID" value="HGE98617.1"/>
    <property type="molecule type" value="Genomic_DNA"/>
</dbReference>
<evidence type="ECO:0000313" key="5">
    <source>
        <dbReference type="EMBL" id="HGE98617.1"/>
    </source>
</evidence>
<protein>
    <submittedName>
        <fullName evidence="5">Outer membrane protein assembly factor BamD</fullName>
    </submittedName>
</protein>
<dbReference type="AlphaFoldDB" id="A0A7C3YZ48"/>
<evidence type="ECO:0000256" key="3">
    <source>
        <dbReference type="ARBA" id="ARBA00023237"/>
    </source>
</evidence>
<keyword evidence="2" id="KW-0472">Membrane</keyword>
<dbReference type="SMART" id="SM00028">
    <property type="entry name" value="TPR"/>
    <property type="match status" value="4"/>
</dbReference>
<organism evidence="5">
    <name type="scientific">candidate division WOR-3 bacterium</name>
    <dbReference type="NCBI Taxonomy" id="2052148"/>
    <lineage>
        <taxon>Bacteria</taxon>
        <taxon>Bacteria division WOR-3</taxon>
    </lineage>
</organism>
<keyword evidence="1" id="KW-0732">Signal</keyword>